<dbReference type="SUPFAM" id="SSF49764">
    <property type="entry name" value="HSP20-like chaperones"/>
    <property type="match status" value="1"/>
</dbReference>
<keyword evidence="9 13" id="KW-0443">Lipid metabolism</keyword>
<evidence type="ECO:0000256" key="7">
    <source>
        <dbReference type="ARBA" id="ARBA00022832"/>
    </source>
</evidence>
<keyword evidence="5 13" id="KW-0444">Lipid biosynthesis</keyword>
<keyword evidence="13" id="KW-0256">Endoplasmic reticulum</keyword>
<gene>
    <name evidence="15" type="ORF">ECPE_LOCUS11626</name>
</gene>
<comment type="function">
    <text evidence="13">Catalyzes the third of the four reactions of the long-chain fatty acids elongation cycle. This endoplasmic reticulum-bound enzymatic process, allows the addition of two carbons to the chain of long- and very long-chain fatty acids/VLCFAs per cycle. This enzyme catalyzes the dehydration of the 3-hydroxyacyl-CoA intermediate into trans-2,3-enoyl-CoA, within each cycle of fatty acid elongation. Thereby, it participates to the production of VLCFAs of different chain lengths that are involved in multiple biological processes as precursors of membrane lipids and lipid mediators.</text>
</comment>
<reference evidence="15 16" key="2">
    <citation type="submission" date="2018-11" db="EMBL/GenBank/DDBJ databases">
        <authorList>
            <consortium name="Pathogen Informatics"/>
        </authorList>
    </citation>
    <scope>NUCLEOTIDE SEQUENCE [LARGE SCALE GENOMIC DNA]</scope>
    <source>
        <strain evidence="15 16">Egypt</strain>
    </source>
</reference>
<sequence>MSEQSDAHPFVHWGQNETHVFLSIRLGDAQDVRVDIEDEVLHFEGLGTGAHGRRAYKFSLAYYLPVIAKDRHNAEMKELENEEMWEAFLKILKHPLTIYLLLFNLFQFAGFLCVWGTLILHWLQPNSPEYSNWYEFVVPRLVLVQLVQLFEPLHAILGWVRTNPLTSLVQVLGRCFGMFFIVLPHPDFRSSTTVFWLFFAWSSIEIVRYPHYTVSLLGFESGLLTYLRYTLWIPLYPIGFICEAFYKLMRHMYLQRRRVIGPRPRVGSDQMGFFSFVPMLRSLIYGKKAALDGPVLSRPSRSRRTLPSSNIGVPLSKLQ</sequence>
<evidence type="ECO:0000256" key="3">
    <source>
        <dbReference type="ARBA" id="ARBA00007811"/>
    </source>
</evidence>
<dbReference type="PANTHER" id="PTHR11035:SF35">
    <property type="entry name" value="VERY-LONG-CHAIN (3R)-3-HYDROXYACYL-COA DEHYDRATASE"/>
    <property type="match status" value="1"/>
</dbReference>
<dbReference type="InterPro" id="IPR007482">
    <property type="entry name" value="Tyr_Pase-like_PTPLA"/>
</dbReference>
<evidence type="ECO:0000313" key="15">
    <source>
        <dbReference type="EMBL" id="VDP88745.1"/>
    </source>
</evidence>
<comment type="caution">
    <text evidence="13">Lacks conserved residue(s) required for the propagation of feature annotation.</text>
</comment>
<keyword evidence="8 13" id="KW-1133">Transmembrane helix</keyword>
<evidence type="ECO:0000313" key="17">
    <source>
        <dbReference type="WBParaSite" id="ECPE_0001166101-mRNA-1"/>
    </source>
</evidence>
<name>A0A183AXE1_9TREM</name>
<comment type="pathway">
    <text evidence="2 13">Lipid metabolism; fatty acid biosynthesis.</text>
</comment>
<evidence type="ECO:0000256" key="8">
    <source>
        <dbReference type="ARBA" id="ARBA00022989"/>
    </source>
</evidence>
<evidence type="ECO:0000256" key="14">
    <source>
        <dbReference type="SAM" id="MobiDB-lite"/>
    </source>
</evidence>
<dbReference type="GO" id="GO:0042761">
    <property type="term" value="P:very long-chain fatty acid biosynthetic process"/>
    <property type="evidence" value="ECO:0007669"/>
    <property type="project" value="TreeGrafter"/>
</dbReference>
<evidence type="ECO:0000256" key="13">
    <source>
        <dbReference type="RuleBase" id="RU363109"/>
    </source>
</evidence>
<evidence type="ECO:0000256" key="12">
    <source>
        <dbReference type="ARBA" id="ARBA00023239"/>
    </source>
</evidence>
<dbReference type="Pfam" id="PF04387">
    <property type="entry name" value="PTPLA"/>
    <property type="match status" value="1"/>
</dbReference>
<dbReference type="EC" id="4.2.1.134" evidence="4 13"/>
<feature type="transmembrane region" description="Helical" evidence="13">
    <location>
        <begin position="98"/>
        <end position="123"/>
    </location>
</feature>
<feature type="transmembrane region" description="Helical" evidence="13">
    <location>
        <begin position="231"/>
        <end position="249"/>
    </location>
</feature>
<dbReference type="Proteomes" id="UP000272942">
    <property type="component" value="Unassembled WGS sequence"/>
</dbReference>
<evidence type="ECO:0000313" key="16">
    <source>
        <dbReference type="Proteomes" id="UP000272942"/>
    </source>
</evidence>
<keyword evidence="11 13" id="KW-0275">Fatty acid biosynthesis</keyword>
<evidence type="ECO:0000256" key="9">
    <source>
        <dbReference type="ARBA" id="ARBA00023098"/>
    </source>
</evidence>
<comment type="subcellular location">
    <subcellularLocation>
        <location evidence="13">Endoplasmic reticulum membrane</location>
        <topology evidence="13">Multi-pass membrane protein</topology>
    </subcellularLocation>
    <subcellularLocation>
        <location evidence="1">Membrane</location>
        <topology evidence="1">Multi-pass membrane protein</topology>
    </subcellularLocation>
</comment>
<dbReference type="OrthoDB" id="2157530at2759"/>
<keyword evidence="6 13" id="KW-0812">Transmembrane</keyword>
<evidence type="ECO:0000256" key="2">
    <source>
        <dbReference type="ARBA" id="ARBA00005194"/>
    </source>
</evidence>
<evidence type="ECO:0000256" key="1">
    <source>
        <dbReference type="ARBA" id="ARBA00004141"/>
    </source>
</evidence>
<dbReference type="GO" id="GO:0005789">
    <property type="term" value="C:endoplasmic reticulum membrane"/>
    <property type="evidence" value="ECO:0007669"/>
    <property type="project" value="UniProtKB-SubCell"/>
</dbReference>
<evidence type="ECO:0000256" key="10">
    <source>
        <dbReference type="ARBA" id="ARBA00023136"/>
    </source>
</evidence>
<dbReference type="GO" id="GO:0030148">
    <property type="term" value="P:sphingolipid biosynthetic process"/>
    <property type="evidence" value="ECO:0007669"/>
    <property type="project" value="TreeGrafter"/>
</dbReference>
<dbReference type="WBParaSite" id="ECPE_0001166101-mRNA-1">
    <property type="protein sequence ID" value="ECPE_0001166101-mRNA-1"/>
    <property type="gene ID" value="ECPE_0001166101"/>
</dbReference>
<organism evidence="17">
    <name type="scientific">Echinostoma caproni</name>
    <dbReference type="NCBI Taxonomy" id="27848"/>
    <lineage>
        <taxon>Eukaryota</taxon>
        <taxon>Metazoa</taxon>
        <taxon>Spiralia</taxon>
        <taxon>Lophotrochozoa</taxon>
        <taxon>Platyhelminthes</taxon>
        <taxon>Trematoda</taxon>
        <taxon>Digenea</taxon>
        <taxon>Plagiorchiida</taxon>
        <taxon>Echinostomata</taxon>
        <taxon>Echinostomatoidea</taxon>
        <taxon>Echinostomatidae</taxon>
        <taxon>Echinostoma</taxon>
    </lineage>
</organism>
<protein>
    <recommendedName>
        <fullName evidence="4 13">Very-long-chain (3R)-3-hydroxyacyl-CoA dehydratase</fullName>
        <ecNumber evidence="4 13">4.2.1.134</ecNumber>
    </recommendedName>
</protein>
<keyword evidence="16" id="KW-1185">Reference proteome</keyword>
<accession>A0A183AXE1</accession>
<evidence type="ECO:0000256" key="5">
    <source>
        <dbReference type="ARBA" id="ARBA00022516"/>
    </source>
</evidence>
<proteinExistence type="inferred from homology"/>
<feature type="region of interest" description="Disordered" evidence="14">
    <location>
        <begin position="296"/>
        <end position="319"/>
    </location>
</feature>
<reference evidence="17" key="1">
    <citation type="submission" date="2016-06" db="UniProtKB">
        <authorList>
            <consortium name="WormBaseParasite"/>
        </authorList>
    </citation>
    <scope>IDENTIFICATION</scope>
</reference>
<evidence type="ECO:0000256" key="11">
    <source>
        <dbReference type="ARBA" id="ARBA00023160"/>
    </source>
</evidence>
<comment type="catalytic activity">
    <reaction evidence="13">
        <text>a very-long-chain (3R)-3-hydroxyacyl-CoA = a very-long-chain (2E)-enoyl-CoA + H2O</text>
        <dbReference type="Rhea" id="RHEA:45812"/>
        <dbReference type="ChEBI" id="CHEBI:15377"/>
        <dbReference type="ChEBI" id="CHEBI:83728"/>
        <dbReference type="ChEBI" id="CHEBI:85440"/>
        <dbReference type="EC" id="4.2.1.134"/>
    </reaction>
</comment>
<comment type="similarity">
    <text evidence="3 13">Belongs to the very long-chain fatty acids dehydratase HACD family.</text>
</comment>
<dbReference type="AlphaFoldDB" id="A0A183AXE1"/>
<dbReference type="Gene3D" id="2.60.40.790">
    <property type="match status" value="1"/>
</dbReference>
<keyword evidence="7 13" id="KW-0276">Fatty acid metabolism</keyword>
<dbReference type="GO" id="GO:0030497">
    <property type="term" value="P:fatty acid elongation"/>
    <property type="evidence" value="ECO:0007669"/>
    <property type="project" value="TreeGrafter"/>
</dbReference>
<keyword evidence="10 13" id="KW-0472">Membrane</keyword>
<dbReference type="EMBL" id="UZAN01051186">
    <property type="protein sequence ID" value="VDP88745.1"/>
    <property type="molecule type" value="Genomic_DNA"/>
</dbReference>
<dbReference type="GO" id="GO:0102158">
    <property type="term" value="F:very-long-chain (3R)-3-hydroxyacyl-CoA dehydratase activity"/>
    <property type="evidence" value="ECO:0007669"/>
    <property type="project" value="UniProtKB-EC"/>
</dbReference>
<dbReference type="UniPathway" id="UPA00094"/>
<evidence type="ECO:0000256" key="6">
    <source>
        <dbReference type="ARBA" id="ARBA00022692"/>
    </source>
</evidence>
<dbReference type="PANTHER" id="PTHR11035">
    <property type="entry name" value="VERY-LONG-CHAIN (3R)-3-HYDROXYACYL-COA DEHYDRATASE"/>
    <property type="match status" value="1"/>
</dbReference>
<evidence type="ECO:0000256" key="4">
    <source>
        <dbReference type="ARBA" id="ARBA00013122"/>
    </source>
</evidence>
<dbReference type="InterPro" id="IPR008978">
    <property type="entry name" value="HSP20-like_chaperone"/>
</dbReference>
<keyword evidence="12 13" id="KW-0456">Lyase</keyword>